<dbReference type="PANTHER" id="PTHR10204:SF34">
    <property type="entry name" value="NAD(P)H DEHYDROGENASE [QUINONE] 1 ISOFORM 1"/>
    <property type="match status" value="1"/>
</dbReference>
<feature type="domain" description="Flavodoxin-like fold" evidence="3">
    <location>
        <begin position="1"/>
        <end position="171"/>
    </location>
</feature>
<proteinExistence type="inferred from homology"/>
<dbReference type="PATRIC" id="fig|135826.4.peg.439"/>
<dbReference type="STRING" id="135826.KP77_04380"/>
<name>A0A0C2VX94_9BACL</name>
<evidence type="ECO:0000256" key="2">
    <source>
        <dbReference type="ARBA" id="ARBA00023002"/>
    </source>
</evidence>
<dbReference type="RefSeq" id="WP_041121103.1">
    <property type="nucleotide sequence ID" value="NZ_JXRQ01000008.1"/>
</dbReference>
<reference evidence="4 5" key="1">
    <citation type="submission" date="2015-01" db="EMBL/GenBank/DDBJ databases">
        <title>Genome sequence of Jeotgalibacillus alimentarius.</title>
        <authorList>
            <person name="Goh K.M."/>
            <person name="Chan K.-G."/>
            <person name="Yaakop A.S."/>
            <person name="Ee R."/>
            <person name="Gan H.M."/>
            <person name="Chan C.S."/>
        </authorList>
    </citation>
    <scope>NUCLEOTIDE SEQUENCE [LARGE SCALE GENOMIC DNA]</scope>
    <source>
        <strain evidence="4 5">YKJ-13</strain>
    </source>
</reference>
<evidence type="ECO:0000259" key="3">
    <source>
        <dbReference type="Pfam" id="PF02525"/>
    </source>
</evidence>
<dbReference type="PANTHER" id="PTHR10204">
    <property type="entry name" value="NAD P H OXIDOREDUCTASE-RELATED"/>
    <property type="match status" value="1"/>
</dbReference>
<sequence length="190" mass="21805">MKTTVIYAHPWDGSYNRAILDKTIEKLKMRNKLYQIIDLNKDNFNPALSKKDLSLFSRGETTDEKVHKYQRMLDESDEIVFIFPIWWFDTPAILKGFIDKVMLKGFAYHEKEASLEGLLTHIKNTIVITTSEVPTSFISNSIGETFINLTLKSIGLKNIEWLNCEFTTSSEDSHRLAFLDKVGATLHAAQ</sequence>
<keyword evidence="5" id="KW-1185">Reference proteome</keyword>
<accession>A0A0C2VX94</accession>
<evidence type="ECO:0000313" key="5">
    <source>
        <dbReference type="Proteomes" id="UP000031950"/>
    </source>
</evidence>
<comment type="caution">
    <text evidence="4">The sequence shown here is derived from an EMBL/GenBank/DDBJ whole genome shotgun (WGS) entry which is preliminary data.</text>
</comment>
<dbReference type="OrthoDB" id="9798454at2"/>
<protein>
    <submittedName>
        <fullName evidence="4">NAD(P)H dehydrogenase</fullName>
    </submittedName>
</protein>
<dbReference type="Proteomes" id="UP000031950">
    <property type="component" value="Unassembled WGS sequence"/>
</dbReference>
<dbReference type="InterPro" id="IPR029039">
    <property type="entry name" value="Flavoprotein-like_sf"/>
</dbReference>
<dbReference type="InterPro" id="IPR003680">
    <property type="entry name" value="Flavodoxin_fold"/>
</dbReference>
<dbReference type="EMBL" id="JXRQ01000008">
    <property type="protein sequence ID" value="KIL53462.1"/>
    <property type="molecule type" value="Genomic_DNA"/>
</dbReference>
<dbReference type="GO" id="GO:0005829">
    <property type="term" value="C:cytosol"/>
    <property type="evidence" value="ECO:0007669"/>
    <property type="project" value="TreeGrafter"/>
</dbReference>
<keyword evidence="2" id="KW-0560">Oxidoreductase</keyword>
<dbReference type="SUPFAM" id="SSF52218">
    <property type="entry name" value="Flavoproteins"/>
    <property type="match status" value="1"/>
</dbReference>
<dbReference type="Pfam" id="PF02525">
    <property type="entry name" value="Flavodoxin_2"/>
    <property type="match status" value="1"/>
</dbReference>
<dbReference type="Gene3D" id="3.40.50.360">
    <property type="match status" value="1"/>
</dbReference>
<dbReference type="GO" id="GO:0003955">
    <property type="term" value="F:NAD(P)H dehydrogenase (quinone) activity"/>
    <property type="evidence" value="ECO:0007669"/>
    <property type="project" value="TreeGrafter"/>
</dbReference>
<dbReference type="AlphaFoldDB" id="A0A0C2VX94"/>
<comment type="similarity">
    <text evidence="1">Belongs to the NAD(P)H dehydrogenase (quinone) family.</text>
</comment>
<evidence type="ECO:0000256" key="1">
    <source>
        <dbReference type="ARBA" id="ARBA00006252"/>
    </source>
</evidence>
<evidence type="ECO:0000313" key="4">
    <source>
        <dbReference type="EMBL" id="KIL53462.1"/>
    </source>
</evidence>
<dbReference type="InterPro" id="IPR051545">
    <property type="entry name" value="NAD(P)H_dehydrogenase_qn"/>
</dbReference>
<organism evidence="4 5">
    <name type="scientific">Jeotgalibacillus alimentarius</name>
    <dbReference type="NCBI Taxonomy" id="135826"/>
    <lineage>
        <taxon>Bacteria</taxon>
        <taxon>Bacillati</taxon>
        <taxon>Bacillota</taxon>
        <taxon>Bacilli</taxon>
        <taxon>Bacillales</taxon>
        <taxon>Caryophanaceae</taxon>
        <taxon>Jeotgalibacillus</taxon>
    </lineage>
</organism>
<gene>
    <name evidence="4" type="ORF">KP77_04380</name>
</gene>